<reference evidence="5" key="1">
    <citation type="submission" date="2021-01" db="EMBL/GenBank/DDBJ databases">
        <authorList>
            <person name="Corre E."/>
            <person name="Pelletier E."/>
            <person name="Niang G."/>
            <person name="Scheremetjew M."/>
            <person name="Finn R."/>
            <person name="Kale V."/>
            <person name="Holt S."/>
            <person name="Cochrane G."/>
            <person name="Meng A."/>
            <person name="Brown T."/>
            <person name="Cohen L."/>
        </authorList>
    </citation>
    <scope>NUCLEOTIDE SEQUENCE</scope>
    <source>
        <strain evidence="5">CCMP281</strain>
    </source>
</reference>
<name>A0A7S3BT26_9EUKA</name>
<dbReference type="InterPro" id="IPR042525">
    <property type="entry name" value="Rad52_Rad59_Rad22_sf"/>
</dbReference>
<accession>A0A7S3BT26</accession>
<evidence type="ECO:0000256" key="1">
    <source>
        <dbReference type="ARBA" id="ARBA00006638"/>
    </source>
</evidence>
<dbReference type="GO" id="GO:0006310">
    <property type="term" value="P:DNA recombination"/>
    <property type="evidence" value="ECO:0007669"/>
    <property type="project" value="UniProtKB-ARBA"/>
</dbReference>
<dbReference type="GO" id="GO:0006302">
    <property type="term" value="P:double-strand break repair"/>
    <property type="evidence" value="ECO:0007669"/>
    <property type="project" value="UniProtKB-ARBA"/>
</dbReference>
<dbReference type="CDD" id="cd00590">
    <property type="entry name" value="RRM_SF"/>
    <property type="match status" value="1"/>
</dbReference>
<dbReference type="InterPro" id="IPR040224">
    <property type="entry name" value="RDM1"/>
</dbReference>
<dbReference type="EMBL" id="HBHX01063060">
    <property type="protein sequence ID" value="CAE0143524.1"/>
    <property type="molecule type" value="Transcribed_RNA"/>
</dbReference>
<sequence>MACPERERPELIRVAQHPQPGARLRTCKGRRRHTDQCASWLTGANWLGIRNISKSTSYEKLEACCREFGLVDTLVLNQDKDGWWALVQYFSRAEAEDFQRSCDGRLLDSRQLRVSPVPALAVTRTEVPRLRSARAVDMMNHFLGFHRWSHSITKHESVPATQLPDGDAVWGAVGDHTAHAMARVRVVCPDDIAVEREAFGTGSSHTAYEALAYAHKAAVTNALHAALTCLAIVRWPSGKTVVRLLPGVEPG</sequence>
<keyword evidence="3" id="KW-0234">DNA repair</keyword>
<dbReference type="PANTHER" id="PTHR31164:SF1">
    <property type="entry name" value="RAD52 MOTIF-CONTAINING PROTEIN 1"/>
    <property type="match status" value="1"/>
</dbReference>
<dbReference type="InterPro" id="IPR035979">
    <property type="entry name" value="RBD_domain_sf"/>
</dbReference>
<proteinExistence type="inferred from homology"/>
<keyword evidence="2" id="KW-0227">DNA damage</keyword>
<dbReference type="Gene3D" id="3.30.390.80">
    <property type="entry name" value="DNA repair protein Rad52/59/22"/>
    <property type="match status" value="1"/>
</dbReference>
<evidence type="ECO:0000256" key="3">
    <source>
        <dbReference type="ARBA" id="ARBA00023204"/>
    </source>
</evidence>
<gene>
    <name evidence="5" type="ORF">HERI1096_LOCUS34866</name>
</gene>
<evidence type="ECO:0000256" key="2">
    <source>
        <dbReference type="ARBA" id="ARBA00022763"/>
    </source>
</evidence>
<dbReference type="Pfam" id="PF00076">
    <property type="entry name" value="RRM_1"/>
    <property type="match status" value="1"/>
</dbReference>
<feature type="domain" description="RRM" evidence="4">
    <location>
        <begin position="46"/>
        <end position="115"/>
    </location>
</feature>
<organism evidence="5">
    <name type="scientific">Haptolina ericina</name>
    <dbReference type="NCBI Taxonomy" id="156174"/>
    <lineage>
        <taxon>Eukaryota</taxon>
        <taxon>Haptista</taxon>
        <taxon>Haptophyta</taxon>
        <taxon>Prymnesiophyceae</taxon>
        <taxon>Prymnesiales</taxon>
        <taxon>Prymnesiaceae</taxon>
        <taxon>Haptolina</taxon>
    </lineage>
</organism>
<dbReference type="InterPro" id="IPR041247">
    <property type="entry name" value="Rad52_fam"/>
</dbReference>
<dbReference type="SUPFAM" id="SSF54928">
    <property type="entry name" value="RNA-binding domain, RBD"/>
    <property type="match status" value="1"/>
</dbReference>
<evidence type="ECO:0000313" key="5">
    <source>
        <dbReference type="EMBL" id="CAE0143524.1"/>
    </source>
</evidence>
<dbReference type="PANTHER" id="PTHR31164">
    <property type="entry name" value="RAD52 MOTIF-CONTAINING PROTEIN 1"/>
    <property type="match status" value="1"/>
</dbReference>
<dbReference type="Gene3D" id="3.30.70.330">
    <property type="match status" value="1"/>
</dbReference>
<dbReference type="SUPFAM" id="SSF54768">
    <property type="entry name" value="dsRNA-binding domain-like"/>
    <property type="match status" value="1"/>
</dbReference>
<dbReference type="InterPro" id="IPR012677">
    <property type="entry name" value="Nucleotide-bd_a/b_plait_sf"/>
</dbReference>
<evidence type="ECO:0000259" key="4">
    <source>
        <dbReference type="SMART" id="SM00360"/>
    </source>
</evidence>
<dbReference type="InterPro" id="IPR000504">
    <property type="entry name" value="RRM_dom"/>
</dbReference>
<comment type="similarity">
    <text evidence="1">Belongs to the RAD52 family.</text>
</comment>
<dbReference type="GO" id="GO:0005730">
    <property type="term" value="C:nucleolus"/>
    <property type="evidence" value="ECO:0007669"/>
    <property type="project" value="TreeGrafter"/>
</dbReference>
<dbReference type="AlphaFoldDB" id="A0A7S3BT26"/>
<dbReference type="SMART" id="SM00360">
    <property type="entry name" value="RRM"/>
    <property type="match status" value="1"/>
</dbReference>
<protein>
    <recommendedName>
        <fullName evidence="4">RRM domain-containing protein</fullName>
    </recommendedName>
</protein>
<dbReference type="GO" id="GO:0003723">
    <property type="term" value="F:RNA binding"/>
    <property type="evidence" value="ECO:0007669"/>
    <property type="project" value="InterPro"/>
</dbReference>
<dbReference type="Pfam" id="PF04098">
    <property type="entry name" value="Rad52_Rad22"/>
    <property type="match status" value="1"/>
</dbReference>